<name>A0ABM9E9B6_9HYPH</name>
<evidence type="ECO:0000256" key="2">
    <source>
        <dbReference type="ARBA" id="ARBA00022475"/>
    </source>
</evidence>
<evidence type="ECO:0000313" key="8">
    <source>
        <dbReference type="EMBL" id="CAH2405779.1"/>
    </source>
</evidence>
<comment type="caution">
    <text evidence="8">The sequence shown here is derived from an EMBL/GenBank/DDBJ whole genome shotgun (WGS) entry which is preliminary data.</text>
</comment>
<evidence type="ECO:0000256" key="5">
    <source>
        <dbReference type="ARBA" id="ARBA00023136"/>
    </source>
</evidence>
<dbReference type="Pfam" id="PF12698">
    <property type="entry name" value="ABC2_membrane_3"/>
    <property type="match status" value="2"/>
</dbReference>
<feature type="transmembrane region" description="Helical" evidence="6">
    <location>
        <begin position="183"/>
        <end position="206"/>
    </location>
</feature>
<dbReference type="Gene3D" id="3.40.1710.10">
    <property type="entry name" value="abc type-2 transporter like domain"/>
    <property type="match status" value="2"/>
</dbReference>
<proteinExistence type="predicted"/>
<evidence type="ECO:0000256" key="6">
    <source>
        <dbReference type="SAM" id="Phobius"/>
    </source>
</evidence>
<feature type="transmembrane region" description="Helical" evidence="6">
    <location>
        <begin position="682"/>
        <end position="700"/>
    </location>
</feature>
<reference evidence="8 9" key="1">
    <citation type="submission" date="2022-03" db="EMBL/GenBank/DDBJ databases">
        <authorList>
            <person name="Brunel B."/>
        </authorList>
    </citation>
    <scope>NUCLEOTIDE SEQUENCE [LARGE SCALE GENOMIC DNA]</scope>
    <source>
        <strain evidence="8">STM5069sample</strain>
    </source>
</reference>
<evidence type="ECO:0000256" key="3">
    <source>
        <dbReference type="ARBA" id="ARBA00022692"/>
    </source>
</evidence>
<gene>
    <name evidence="8" type="ORF">MES5069_490082</name>
</gene>
<evidence type="ECO:0000259" key="7">
    <source>
        <dbReference type="Pfam" id="PF12698"/>
    </source>
</evidence>
<dbReference type="PANTHER" id="PTHR30294">
    <property type="entry name" value="MEMBRANE COMPONENT OF ABC TRANSPORTER YHHJ-RELATED"/>
    <property type="match status" value="1"/>
</dbReference>
<feature type="transmembrane region" description="Helical" evidence="6">
    <location>
        <begin position="263"/>
        <end position="288"/>
    </location>
</feature>
<dbReference type="Proteomes" id="UP001153050">
    <property type="component" value="Unassembled WGS sequence"/>
</dbReference>
<evidence type="ECO:0000256" key="4">
    <source>
        <dbReference type="ARBA" id="ARBA00022989"/>
    </source>
</evidence>
<keyword evidence="5 6" id="KW-0472">Membrane</keyword>
<keyword evidence="9" id="KW-1185">Reference proteome</keyword>
<feature type="transmembrane region" description="Helical" evidence="6">
    <location>
        <begin position="226"/>
        <end position="251"/>
    </location>
</feature>
<sequence>MRSAPQPGFWLVARREWRWLLHDPIALVLIFVVPLFAFVGLSVAFTNPVIRALGVVVIDADRSEISRAFVEQVAASPNLSIVERSGDLASAARAIRAGDAIAAVYIPVNFERDLKAERRPQVVAFYNQQFLTAAGVAAAGLSDSLSAATRSAAGRAAPKAARIGSLVPETIALVNPERNYAQFLLRTLLPMVMHVVIALAGGYSVGSEFRRRSMRDWLQCAGGNPIIALTGKLAPLFAIFFFIMLSVPLILEGIFGISFKGDVPMIIAAASLMIIGYLALGVLLQLLLRDLPTALGFTGLIVSPAFGFVGVGFPIIAMNTFSVAWGTIMPLRWYMEVLLGQAARGLPVQESARPFALLAGLAVAYGLSALLRLRSIARGISKEAPEPAPPAAAPRTVGEVFLAEWRRMLGMRGAFAALVMAPLIYGIYYPQPYLGQILRKIPIAVVDNDLSDLSQRIVQTLEASGAVGVAVRANSLAEAHAAVDRGEAFAVVGIPPDTERDVLKGMAAHIPIYADATYLFVFRTTANGIAVAINTLSSELAAGGARIGGSLVKAKLASSSPTDTLLQPIFNPVGGYASYIVPAAFVLILQQTLLIGAAALTGLAVAQAASGAFMSVLGRGIAHVTLYVPLLALYLIVLPRVYGFSALGNPLQLFVLASVFVLATSFMGQAFGAWFKRPETPTLIFVGTSLPQFFLTGFAWPREAIPAPAQAIGMIFPSGFAIDGLVRINQLGASLWEVAHDMRGLWCLAVIYFALAVTSAALVKGRHVHA</sequence>
<feature type="domain" description="ABC-2 type transporter transmembrane" evidence="7">
    <location>
        <begin position="418"/>
        <end position="757"/>
    </location>
</feature>
<feature type="transmembrane region" description="Helical" evidence="6">
    <location>
        <begin position="409"/>
        <end position="428"/>
    </location>
</feature>
<feature type="transmembrane region" description="Helical" evidence="6">
    <location>
        <begin position="654"/>
        <end position="675"/>
    </location>
</feature>
<feature type="transmembrane region" description="Helical" evidence="6">
    <location>
        <begin position="621"/>
        <end position="642"/>
    </location>
</feature>
<feature type="transmembrane region" description="Helical" evidence="6">
    <location>
        <begin position="576"/>
        <end position="609"/>
    </location>
</feature>
<dbReference type="EMBL" id="CAKXZT010000145">
    <property type="protein sequence ID" value="CAH2405779.1"/>
    <property type="molecule type" value="Genomic_DNA"/>
</dbReference>
<feature type="domain" description="ABC-2 type transporter transmembrane" evidence="7">
    <location>
        <begin position="27"/>
        <end position="370"/>
    </location>
</feature>
<dbReference type="InterPro" id="IPR013525">
    <property type="entry name" value="ABC2_TM"/>
</dbReference>
<keyword evidence="2" id="KW-1003">Cell membrane</keyword>
<comment type="subcellular location">
    <subcellularLocation>
        <location evidence="1">Cell membrane</location>
        <topology evidence="1">Multi-pass membrane protein</topology>
    </subcellularLocation>
</comment>
<organism evidence="8 9">
    <name type="scientific">Mesorhizobium escarrei</name>
    <dbReference type="NCBI Taxonomy" id="666018"/>
    <lineage>
        <taxon>Bacteria</taxon>
        <taxon>Pseudomonadati</taxon>
        <taxon>Pseudomonadota</taxon>
        <taxon>Alphaproteobacteria</taxon>
        <taxon>Hyphomicrobiales</taxon>
        <taxon>Phyllobacteriaceae</taxon>
        <taxon>Mesorhizobium</taxon>
    </lineage>
</organism>
<feature type="transmembrane region" description="Helical" evidence="6">
    <location>
        <begin position="355"/>
        <end position="373"/>
    </location>
</feature>
<dbReference type="InterPro" id="IPR051449">
    <property type="entry name" value="ABC-2_transporter_component"/>
</dbReference>
<feature type="transmembrane region" description="Helical" evidence="6">
    <location>
        <begin position="294"/>
        <end position="316"/>
    </location>
</feature>
<feature type="transmembrane region" description="Helical" evidence="6">
    <location>
        <begin position="25"/>
        <end position="45"/>
    </location>
</feature>
<feature type="transmembrane region" description="Helical" evidence="6">
    <location>
        <begin position="743"/>
        <end position="763"/>
    </location>
</feature>
<keyword evidence="3 6" id="KW-0812">Transmembrane</keyword>
<protein>
    <submittedName>
        <fullName evidence="8">ABC transporter</fullName>
    </submittedName>
</protein>
<accession>A0ABM9E9B6</accession>
<evidence type="ECO:0000313" key="9">
    <source>
        <dbReference type="Proteomes" id="UP001153050"/>
    </source>
</evidence>
<evidence type="ECO:0000256" key="1">
    <source>
        <dbReference type="ARBA" id="ARBA00004651"/>
    </source>
</evidence>
<dbReference type="PANTHER" id="PTHR30294:SF47">
    <property type="entry name" value="INNER MEMBRANE TRANSPORT PERMEASE YHHJ"/>
    <property type="match status" value="1"/>
</dbReference>
<keyword evidence="4 6" id="KW-1133">Transmembrane helix</keyword>